<sequence length="574" mass="64422">MTIKKLLLFGYCILLVNPIIAGTVRATVDANTITMNETFTFKIEAVDTDKMPSVNISPMLDNFTIVSGPAQQTNYSWVNGKSTSTKSFTWTMAPNRTGTLTIPELIVSIGRKKYKTAPIRISVKKSGTVASTGELFLLTEIDKSEAFVGEQVTVTYKLYTRLQLGLENIEYPKSVGFWQEDLSIPKPPRFNRTTIKGVEYQVATLYKVALFPTKTGNLEISPMSVTAQVRTKQKGKRKSIWDDPFFNSFNTRTVKKLIRTDPVNIKVKTYPEGQPADFTGAVGDFNLRSWADTSQVKVNEAITLNIELRGTGNINMFSLPEINFPGDMDVFPPTSSFEQEKLWDQYTGTMRWQYILIPRSAGQYQLPRVQISYFNPKDKSWSNTGTKPIGLIILPGETDFVGSTSGFTKEEISLLGSDIRYNITETPVWILRDQSKIPIWVWTSYVLAALLFVAPIPISRFQGHRIENESMRQSNKALKQALKALKKRAEDPFAQVAQVVYLYLKDRFFLASEHLDPLSVNQALIGIVEAKALANLVDLLKLCDAGRYGPEAADTEETLIEDAKNILHKVDSSK</sequence>
<accession>A0A381NAK9</accession>
<reference evidence="2" key="1">
    <citation type="submission" date="2018-05" db="EMBL/GenBank/DDBJ databases">
        <authorList>
            <person name="Lanie J.A."/>
            <person name="Ng W.-L."/>
            <person name="Kazmierczak K.M."/>
            <person name="Andrzejewski T.M."/>
            <person name="Davidsen T.M."/>
            <person name="Wayne K.J."/>
            <person name="Tettelin H."/>
            <person name="Glass J.I."/>
            <person name="Rusch D."/>
            <person name="Podicherti R."/>
            <person name="Tsui H.-C.T."/>
            <person name="Winkler M.E."/>
        </authorList>
    </citation>
    <scope>NUCLEOTIDE SEQUENCE</scope>
</reference>
<keyword evidence="1" id="KW-0472">Membrane</keyword>
<dbReference type="AlphaFoldDB" id="A0A381NAK9"/>
<evidence type="ECO:0000256" key="1">
    <source>
        <dbReference type="SAM" id="Phobius"/>
    </source>
</evidence>
<proteinExistence type="predicted"/>
<dbReference type="PANTHER" id="PTHR40940">
    <property type="entry name" value="PROTEIN BATD-RELATED"/>
    <property type="match status" value="1"/>
</dbReference>
<evidence type="ECO:0008006" key="3">
    <source>
        <dbReference type="Google" id="ProtNLM"/>
    </source>
</evidence>
<evidence type="ECO:0000313" key="2">
    <source>
        <dbReference type="EMBL" id="SUZ51616.1"/>
    </source>
</evidence>
<dbReference type="EMBL" id="UINC01000231">
    <property type="protein sequence ID" value="SUZ51616.1"/>
    <property type="molecule type" value="Genomic_DNA"/>
</dbReference>
<keyword evidence="1" id="KW-1133">Transmembrane helix</keyword>
<protein>
    <recommendedName>
        <fullName evidence="3">Protein BatD</fullName>
    </recommendedName>
</protein>
<keyword evidence="1" id="KW-0812">Transmembrane</keyword>
<feature type="transmembrane region" description="Helical" evidence="1">
    <location>
        <begin position="439"/>
        <end position="458"/>
    </location>
</feature>
<organism evidence="2">
    <name type="scientific">marine metagenome</name>
    <dbReference type="NCBI Taxonomy" id="408172"/>
    <lineage>
        <taxon>unclassified sequences</taxon>
        <taxon>metagenomes</taxon>
        <taxon>ecological metagenomes</taxon>
    </lineage>
</organism>
<dbReference type="PANTHER" id="PTHR40940:SF2">
    <property type="entry name" value="BATD"/>
    <property type="match status" value="1"/>
</dbReference>
<name>A0A381NAK9_9ZZZZ</name>
<dbReference type="InterPro" id="IPR025738">
    <property type="entry name" value="BatD"/>
</dbReference>
<dbReference type="Pfam" id="PF13584">
    <property type="entry name" value="BatD"/>
    <property type="match status" value="3"/>
</dbReference>
<gene>
    <name evidence="2" type="ORF">METZ01_LOCUS4470</name>
</gene>